<evidence type="ECO:0000313" key="6">
    <source>
        <dbReference type="EMBL" id="SPD10006.1"/>
    </source>
</evidence>
<keyword evidence="3 4" id="KW-0808">Transferase</keyword>
<dbReference type="PROSITE" id="PS00375">
    <property type="entry name" value="UDPGT"/>
    <property type="match status" value="1"/>
</dbReference>
<accession>A0A2N9H6C0</accession>
<comment type="similarity">
    <text evidence="1 4">Belongs to the UDP-glycosyltransferase family.</text>
</comment>
<keyword evidence="2 4" id="KW-0328">Glycosyltransferase</keyword>
<dbReference type="EC" id="2.4.1.-" evidence="5"/>
<protein>
    <recommendedName>
        <fullName evidence="5">Glycosyltransferase</fullName>
        <ecNumber evidence="5">2.4.1.-</ecNumber>
    </recommendedName>
</protein>
<evidence type="ECO:0000256" key="5">
    <source>
        <dbReference type="RuleBase" id="RU362057"/>
    </source>
</evidence>
<dbReference type="GO" id="GO:0035251">
    <property type="term" value="F:UDP-glucosyltransferase activity"/>
    <property type="evidence" value="ECO:0007669"/>
    <property type="project" value="UniProtKB-ARBA"/>
</dbReference>
<sequence length="451" mass="49557">MSEITNAVEKHVAVLAFPFGSHAAPLYSLVSRIASTNPDVYFSFFSTASSNRSVFSQPNNPVMINNIKPYDVFDGMPEGYTRPNKNPIEPVGLFLKATPDNFRSAMEVAVREIGWEISCIMSDAFLGFAGKMAEEMDVPWVPLWTAGPRSLLVHVDTDEVRQRLGNTGDEDQTLDFIPGFSTIRAVDLPEGVIGDITSPFAIMLHNMGLMLPHANAVAINSFEEMDPDMVNQLKSRFHKFLNVGPFPLTWPPPFNSDEHNCLEWLDQQSAGSVAYISFGSVITPPPHELAALAEALEASGFPFLWSFRGNEENFPKGFIERTSKNGKVVQWAPQMQVLKHRAVGVFVTHCGWNSVLESIIAGVPMICRPFFGDQRLNTRTVEVLWGIGVGIEGGVFTKDGTVKALTLTLSSEEGKKMKKKAEAFQEPALKAVGHAGSSTENFDTLVEVVTS</sequence>
<proteinExistence type="inferred from homology"/>
<dbReference type="CDD" id="cd03784">
    <property type="entry name" value="GT1_Gtf-like"/>
    <property type="match status" value="1"/>
</dbReference>
<dbReference type="AlphaFoldDB" id="A0A2N9H6C0"/>
<dbReference type="InterPro" id="IPR002213">
    <property type="entry name" value="UDP_glucos_trans"/>
</dbReference>
<dbReference type="InterPro" id="IPR035595">
    <property type="entry name" value="UDP_glycos_trans_CS"/>
</dbReference>
<gene>
    <name evidence="6" type="ORF">FSB_LOCUS37888</name>
</gene>
<dbReference type="FunFam" id="3.40.50.2000:FF:000129">
    <property type="entry name" value="Glycosyltransferase"/>
    <property type="match status" value="1"/>
</dbReference>
<dbReference type="EMBL" id="OIVN01003279">
    <property type="protein sequence ID" value="SPD10006.1"/>
    <property type="molecule type" value="Genomic_DNA"/>
</dbReference>
<name>A0A2N9H6C0_FAGSY</name>
<evidence type="ECO:0000256" key="3">
    <source>
        <dbReference type="ARBA" id="ARBA00022679"/>
    </source>
</evidence>
<dbReference type="PANTHER" id="PTHR48045">
    <property type="entry name" value="UDP-GLYCOSYLTRANSFERASE 72B1"/>
    <property type="match status" value="1"/>
</dbReference>
<dbReference type="Gene3D" id="3.40.50.2000">
    <property type="entry name" value="Glycogen Phosphorylase B"/>
    <property type="match status" value="2"/>
</dbReference>
<evidence type="ECO:0000256" key="1">
    <source>
        <dbReference type="ARBA" id="ARBA00009995"/>
    </source>
</evidence>
<evidence type="ECO:0000256" key="4">
    <source>
        <dbReference type="RuleBase" id="RU003718"/>
    </source>
</evidence>
<reference evidence="6" key="1">
    <citation type="submission" date="2018-02" db="EMBL/GenBank/DDBJ databases">
        <authorList>
            <person name="Cohen D.B."/>
            <person name="Kent A.D."/>
        </authorList>
    </citation>
    <scope>NUCLEOTIDE SEQUENCE</scope>
</reference>
<organism evidence="6">
    <name type="scientific">Fagus sylvatica</name>
    <name type="common">Beechnut</name>
    <dbReference type="NCBI Taxonomy" id="28930"/>
    <lineage>
        <taxon>Eukaryota</taxon>
        <taxon>Viridiplantae</taxon>
        <taxon>Streptophyta</taxon>
        <taxon>Embryophyta</taxon>
        <taxon>Tracheophyta</taxon>
        <taxon>Spermatophyta</taxon>
        <taxon>Magnoliopsida</taxon>
        <taxon>eudicotyledons</taxon>
        <taxon>Gunneridae</taxon>
        <taxon>Pentapetalae</taxon>
        <taxon>rosids</taxon>
        <taxon>fabids</taxon>
        <taxon>Fagales</taxon>
        <taxon>Fagaceae</taxon>
        <taxon>Fagus</taxon>
    </lineage>
</organism>
<dbReference type="PANTHER" id="PTHR48045:SF34">
    <property type="entry name" value="ISOFLAVONE 7-O-GLUCOSYLTRANSFERASE 1-LIKE"/>
    <property type="match status" value="1"/>
</dbReference>
<evidence type="ECO:0000256" key="2">
    <source>
        <dbReference type="ARBA" id="ARBA00022676"/>
    </source>
</evidence>
<dbReference type="Pfam" id="PF00201">
    <property type="entry name" value="UDPGT"/>
    <property type="match status" value="1"/>
</dbReference>
<dbReference type="FunFam" id="3.40.50.2000:FF:000091">
    <property type="entry name" value="Glycosyltransferase"/>
    <property type="match status" value="1"/>
</dbReference>
<dbReference type="SUPFAM" id="SSF53756">
    <property type="entry name" value="UDP-Glycosyltransferase/glycogen phosphorylase"/>
    <property type="match status" value="1"/>
</dbReference>